<dbReference type="InterPro" id="IPR024925">
    <property type="entry name" value="Malonyl_CoA-ACP_transAc"/>
</dbReference>
<dbReference type="InterPro" id="IPR001227">
    <property type="entry name" value="Ac_transferase_dom_sf"/>
</dbReference>
<accession>A0A9J7BU04</accession>
<evidence type="ECO:0000256" key="6">
    <source>
        <dbReference type="PIRNR" id="PIRNR000446"/>
    </source>
</evidence>
<dbReference type="InterPro" id="IPR050858">
    <property type="entry name" value="Mal-CoA-ACP_Trans/PKS_FabD"/>
</dbReference>
<evidence type="ECO:0000256" key="7">
    <source>
        <dbReference type="PIRSR" id="PIRSR000446-1"/>
    </source>
</evidence>
<keyword evidence="10" id="KW-1185">Reference proteome</keyword>
<organism evidence="9 10">
    <name type="scientific">Occallatibacter riparius</name>
    <dbReference type="NCBI Taxonomy" id="1002689"/>
    <lineage>
        <taxon>Bacteria</taxon>
        <taxon>Pseudomonadati</taxon>
        <taxon>Acidobacteriota</taxon>
        <taxon>Terriglobia</taxon>
        <taxon>Terriglobales</taxon>
        <taxon>Acidobacteriaceae</taxon>
        <taxon>Occallatibacter</taxon>
    </lineage>
</organism>
<evidence type="ECO:0000256" key="2">
    <source>
        <dbReference type="ARBA" id="ARBA00018953"/>
    </source>
</evidence>
<evidence type="ECO:0000256" key="1">
    <source>
        <dbReference type="ARBA" id="ARBA00013258"/>
    </source>
</evidence>
<dbReference type="SUPFAM" id="SSF52151">
    <property type="entry name" value="FabD/lysophospholipase-like"/>
    <property type="match status" value="1"/>
</dbReference>
<evidence type="ECO:0000256" key="4">
    <source>
        <dbReference type="ARBA" id="ARBA00023315"/>
    </source>
</evidence>
<keyword evidence="4 6" id="KW-0012">Acyltransferase</keyword>
<dbReference type="KEGG" id="orp:MOP44_10605"/>
<dbReference type="EC" id="2.3.1.39" evidence="1 6"/>
<feature type="active site" evidence="7">
    <location>
        <position position="203"/>
    </location>
</feature>
<dbReference type="InterPro" id="IPR016035">
    <property type="entry name" value="Acyl_Trfase/lysoPLipase"/>
</dbReference>
<dbReference type="GO" id="GO:0004314">
    <property type="term" value="F:[acyl-carrier-protein] S-malonyltransferase activity"/>
    <property type="evidence" value="ECO:0007669"/>
    <property type="project" value="UniProtKB-EC"/>
</dbReference>
<evidence type="ECO:0000313" key="10">
    <source>
        <dbReference type="Proteomes" id="UP001059380"/>
    </source>
</evidence>
<dbReference type="GO" id="GO:0006633">
    <property type="term" value="P:fatty acid biosynthetic process"/>
    <property type="evidence" value="ECO:0007669"/>
    <property type="project" value="TreeGrafter"/>
</dbReference>
<dbReference type="PANTHER" id="PTHR42681">
    <property type="entry name" value="MALONYL-COA-ACYL CARRIER PROTEIN TRANSACYLASE, MITOCHONDRIAL"/>
    <property type="match status" value="1"/>
</dbReference>
<dbReference type="InterPro" id="IPR004410">
    <property type="entry name" value="Malonyl_CoA-ACP_transAc_FabD"/>
</dbReference>
<dbReference type="SMART" id="SM00827">
    <property type="entry name" value="PKS_AT"/>
    <property type="match status" value="1"/>
</dbReference>
<dbReference type="RefSeq" id="WP_260796011.1">
    <property type="nucleotide sequence ID" value="NZ_CP093313.1"/>
</dbReference>
<dbReference type="PIRSF" id="PIRSF000446">
    <property type="entry name" value="Mct"/>
    <property type="match status" value="1"/>
</dbReference>
<dbReference type="AlphaFoldDB" id="A0A9J7BU04"/>
<evidence type="ECO:0000256" key="3">
    <source>
        <dbReference type="ARBA" id="ARBA00022679"/>
    </source>
</evidence>
<comment type="similarity">
    <text evidence="6">Belongs to the fabD family.</text>
</comment>
<dbReference type="NCBIfam" id="TIGR00128">
    <property type="entry name" value="fabD"/>
    <property type="match status" value="1"/>
</dbReference>
<evidence type="ECO:0000313" key="9">
    <source>
        <dbReference type="EMBL" id="UWZ86371.1"/>
    </source>
</evidence>
<reference evidence="9" key="1">
    <citation type="submission" date="2021-04" db="EMBL/GenBank/DDBJ databases">
        <title>Phylogenetic analysis of Acidobacteriaceae.</title>
        <authorList>
            <person name="Qiu L."/>
            <person name="Zhang Q."/>
        </authorList>
    </citation>
    <scope>NUCLEOTIDE SEQUENCE</scope>
    <source>
        <strain evidence="9">DSM 25168</strain>
    </source>
</reference>
<keyword evidence="3 6" id="KW-0808">Transferase</keyword>
<dbReference type="Proteomes" id="UP001059380">
    <property type="component" value="Chromosome"/>
</dbReference>
<protein>
    <recommendedName>
        <fullName evidence="2 6">Malonyl CoA-acyl carrier protein transacylase</fullName>
        <ecNumber evidence="1 6">2.3.1.39</ecNumber>
    </recommendedName>
</protein>
<comment type="catalytic activity">
    <reaction evidence="5 6">
        <text>holo-[ACP] + malonyl-CoA = malonyl-[ACP] + CoA</text>
        <dbReference type="Rhea" id="RHEA:41792"/>
        <dbReference type="Rhea" id="RHEA-COMP:9623"/>
        <dbReference type="Rhea" id="RHEA-COMP:9685"/>
        <dbReference type="ChEBI" id="CHEBI:57287"/>
        <dbReference type="ChEBI" id="CHEBI:57384"/>
        <dbReference type="ChEBI" id="CHEBI:64479"/>
        <dbReference type="ChEBI" id="CHEBI:78449"/>
        <dbReference type="EC" id="2.3.1.39"/>
    </reaction>
</comment>
<dbReference type="PANTHER" id="PTHR42681:SF1">
    <property type="entry name" value="MALONYL-COA-ACYL CARRIER PROTEIN TRANSACYLASE, MITOCHONDRIAL"/>
    <property type="match status" value="1"/>
</dbReference>
<dbReference type="Gene3D" id="3.30.70.250">
    <property type="entry name" value="Malonyl-CoA ACP transacylase, ACP-binding"/>
    <property type="match status" value="1"/>
</dbReference>
<feature type="active site" evidence="7">
    <location>
        <position position="92"/>
    </location>
</feature>
<sequence>MSTNIAFLFPGQGSQAVDMGRELSEQFPVAKQTFAEADEALGFSISKLCFEGPESDLRLTENTQPAILTVSVAAFRVLAEKGIKPTLAAGHSLGEWSAHVAAGTLSFADAVRSVKARGKAMQQAVAPGQGAMAAVLMLDPALVAEACAQAAAETGQTVQAANLNSPSQTVISGAAAAVEKAAALCKEKGAKRAVMLPVSAPFHCALMQPAQEEVARVLDALTLNDPQVRVAANVTGTLVTTAAEAKDALIRQVTGAVRWVDCVKALVAVGAGTFIEVGPGKVLTGLMKQIDSTQKALNVEDAASLDKTLTELKA</sequence>
<dbReference type="EMBL" id="CP093313">
    <property type="protein sequence ID" value="UWZ86371.1"/>
    <property type="molecule type" value="Genomic_DNA"/>
</dbReference>
<dbReference type="FunFam" id="3.30.70.250:FF:000001">
    <property type="entry name" value="Malonyl CoA-acyl carrier protein transacylase"/>
    <property type="match status" value="1"/>
</dbReference>
<dbReference type="Gene3D" id="3.40.366.10">
    <property type="entry name" value="Malonyl-Coenzyme A Acyl Carrier Protein, domain 2"/>
    <property type="match status" value="1"/>
</dbReference>
<dbReference type="InterPro" id="IPR016036">
    <property type="entry name" value="Malonyl_transacylase_ACP-bd"/>
</dbReference>
<evidence type="ECO:0000256" key="5">
    <source>
        <dbReference type="ARBA" id="ARBA00048462"/>
    </source>
</evidence>
<dbReference type="GO" id="GO:0005829">
    <property type="term" value="C:cytosol"/>
    <property type="evidence" value="ECO:0007669"/>
    <property type="project" value="TreeGrafter"/>
</dbReference>
<gene>
    <name evidence="9" type="primary">fabD</name>
    <name evidence="9" type="ORF">MOP44_10605</name>
</gene>
<feature type="domain" description="Malonyl-CoA:ACP transacylase (MAT)" evidence="8">
    <location>
        <begin position="8"/>
        <end position="308"/>
    </location>
</feature>
<proteinExistence type="inferred from homology"/>
<name>A0A9J7BU04_9BACT</name>
<evidence type="ECO:0000259" key="8">
    <source>
        <dbReference type="SMART" id="SM00827"/>
    </source>
</evidence>
<dbReference type="Pfam" id="PF00698">
    <property type="entry name" value="Acyl_transf_1"/>
    <property type="match status" value="1"/>
</dbReference>
<dbReference type="InterPro" id="IPR014043">
    <property type="entry name" value="Acyl_transferase_dom"/>
</dbReference>
<dbReference type="SUPFAM" id="SSF55048">
    <property type="entry name" value="Probable ACP-binding domain of malonyl-CoA ACP transacylase"/>
    <property type="match status" value="1"/>
</dbReference>